<dbReference type="EMBL" id="BPLR01005937">
    <property type="protein sequence ID" value="GIY06203.1"/>
    <property type="molecule type" value="Genomic_DNA"/>
</dbReference>
<dbReference type="AlphaFoldDB" id="A0AAV4Q844"/>
<evidence type="ECO:0000313" key="3">
    <source>
        <dbReference type="Proteomes" id="UP001054945"/>
    </source>
</evidence>
<protein>
    <submittedName>
        <fullName evidence="2">Uncharacterized protein</fullName>
    </submittedName>
</protein>
<dbReference type="Proteomes" id="UP001054945">
    <property type="component" value="Unassembled WGS sequence"/>
</dbReference>
<accession>A0AAV4Q844</accession>
<name>A0AAV4Q844_CAEEX</name>
<evidence type="ECO:0000313" key="2">
    <source>
        <dbReference type="EMBL" id="GIY06203.1"/>
    </source>
</evidence>
<keyword evidence="3" id="KW-1185">Reference proteome</keyword>
<feature type="region of interest" description="Disordered" evidence="1">
    <location>
        <begin position="1"/>
        <end position="23"/>
    </location>
</feature>
<sequence length="136" mass="15789">MGRLFKPLRKPRDSTNSSNPPISKCLVPKSDSHAFHSEIEPHNGETTISDVRYRYIHTVERPFPLSKFCSPFNYDERGGLVAWPPRSPDLYHHSSDIVLSLILFCRSDSAKSPIFLWSGEYIIIFENVRQSMHHRY</sequence>
<reference evidence="2 3" key="1">
    <citation type="submission" date="2021-06" db="EMBL/GenBank/DDBJ databases">
        <title>Caerostris extrusa draft genome.</title>
        <authorList>
            <person name="Kono N."/>
            <person name="Arakawa K."/>
        </authorList>
    </citation>
    <scope>NUCLEOTIDE SEQUENCE [LARGE SCALE GENOMIC DNA]</scope>
</reference>
<evidence type="ECO:0000256" key="1">
    <source>
        <dbReference type="SAM" id="MobiDB-lite"/>
    </source>
</evidence>
<proteinExistence type="predicted"/>
<gene>
    <name evidence="2" type="ORF">CEXT_41001</name>
</gene>
<comment type="caution">
    <text evidence="2">The sequence shown here is derived from an EMBL/GenBank/DDBJ whole genome shotgun (WGS) entry which is preliminary data.</text>
</comment>
<organism evidence="2 3">
    <name type="scientific">Caerostris extrusa</name>
    <name type="common">Bark spider</name>
    <name type="synonym">Caerostris bankana</name>
    <dbReference type="NCBI Taxonomy" id="172846"/>
    <lineage>
        <taxon>Eukaryota</taxon>
        <taxon>Metazoa</taxon>
        <taxon>Ecdysozoa</taxon>
        <taxon>Arthropoda</taxon>
        <taxon>Chelicerata</taxon>
        <taxon>Arachnida</taxon>
        <taxon>Araneae</taxon>
        <taxon>Araneomorphae</taxon>
        <taxon>Entelegynae</taxon>
        <taxon>Araneoidea</taxon>
        <taxon>Araneidae</taxon>
        <taxon>Caerostris</taxon>
    </lineage>
</organism>